<comment type="caution">
    <text evidence="3">The sequence shown here is derived from an EMBL/GenBank/DDBJ whole genome shotgun (WGS) entry which is preliminary data.</text>
</comment>
<dbReference type="GO" id="GO:0005655">
    <property type="term" value="C:nucleolar ribonuclease P complex"/>
    <property type="evidence" value="ECO:0007669"/>
    <property type="project" value="InterPro"/>
</dbReference>
<dbReference type="GO" id="GO:0001682">
    <property type="term" value="P:tRNA 5'-leader removal"/>
    <property type="evidence" value="ECO:0007669"/>
    <property type="project" value="InterPro"/>
</dbReference>
<dbReference type="GO" id="GO:0000172">
    <property type="term" value="C:ribonuclease MRP complex"/>
    <property type="evidence" value="ECO:0007669"/>
    <property type="project" value="InterPro"/>
</dbReference>
<accession>A0A9K3D3U4</accession>
<feature type="domain" description="POPLD" evidence="2">
    <location>
        <begin position="400"/>
        <end position="475"/>
    </location>
</feature>
<dbReference type="Pfam" id="PF08170">
    <property type="entry name" value="POPLD"/>
    <property type="match status" value="1"/>
</dbReference>
<dbReference type="Proteomes" id="UP000265618">
    <property type="component" value="Unassembled WGS sequence"/>
</dbReference>
<dbReference type="AlphaFoldDB" id="A0A9K3D3U4"/>
<evidence type="ECO:0000256" key="1">
    <source>
        <dbReference type="SAM" id="MobiDB-lite"/>
    </source>
</evidence>
<protein>
    <recommendedName>
        <fullName evidence="2">POPLD domain-containing protein</fullName>
    </recommendedName>
</protein>
<dbReference type="PANTHER" id="PTHR22731">
    <property type="entry name" value="RIBONUCLEASES P/MRP PROTEIN SUBUNIT POP1"/>
    <property type="match status" value="1"/>
</dbReference>
<keyword evidence="4" id="KW-1185">Reference proteome</keyword>
<feature type="region of interest" description="Disordered" evidence="1">
    <location>
        <begin position="286"/>
        <end position="328"/>
    </location>
</feature>
<evidence type="ECO:0000259" key="2">
    <source>
        <dbReference type="Pfam" id="PF08170"/>
    </source>
</evidence>
<dbReference type="EMBL" id="BDIP01003150">
    <property type="protein sequence ID" value="GIQ87338.1"/>
    <property type="molecule type" value="Genomic_DNA"/>
</dbReference>
<evidence type="ECO:0000313" key="3">
    <source>
        <dbReference type="EMBL" id="GIQ87338.1"/>
    </source>
</evidence>
<reference evidence="3 4" key="1">
    <citation type="journal article" date="2018" name="PLoS ONE">
        <title>The draft genome of Kipferlia bialata reveals reductive genome evolution in fornicate parasites.</title>
        <authorList>
            <person name="Tanifuji G."/>
            <person name="Takabayashi S."/>
            <person name="Kume K."/>
            <person name="Takagi M."/>
            <person name="Nakayama T."/>
            <person name="Kamikawa R."/>
            <person name="Inagaki Y."/>
            <person name="Hashimoto T."/>
        </authorList>
    </citation>
    <scope>NUCLEOTIDE SEQUENCE [LARGE SCALE GENOMIC DNA]</scope>
    <source>
        <strain evidence="3">NY0173</strain>
    </source>
</reference>
<proteinExistence type="predicted"/>
<organism evidence="3 4">
    <name type="scientific">Kipferlia bialata</name>
    <dbReference type="NCBI Taxonomy" id="797122"/>
    <lineage>
        <taxon>Eukaryota</taxon>
        <taxon>Metamonada</taxon>
        <taxon>Carpediemonas-like organisms</taxon>
        <taxon>Kipferlia</taxon>
    </lineage>
</organism>
<name>A0A9K3D3U4_9EUKA</name>
<sequence length="667" mass="72211">MSQPPVSAEEAEPGKEVEKYTEEVCQTILELLNPETRYGFRLPIKSTQRGERACIRFSRHEAVVHDSSYTRLIEVGSTQRQRLLECVCGADHVLSPAEGVTHSQWTPSATIYDPATGEDVCPVSVMQTPSSVWLMVHPAAVSSACTVLAGLTPAVPHTVLDQDPVCVFDVVGCKGLEVVHRVVRGVQSVCRERGVVPEAGAEAEGSAEERERETPAEEWWTAHTEWSSITQDSALLIRACPPLLSLPVPTRDEPYLKPKVPMNENQLGSAVLQAEKAADKGQRMLGLGTEAGEGQKAERKREREAEAETAAESVVATPPPGYHRTPLTEGEGLSLFTAAGRDEMGSAREGEESIKARRTELGVTNIPPLSNPASHPQTLVLFHHGTVASPSLPPPPPRVRVVVPHGYGSAFMRMLAGHGARAIGLEEWERVQQDVLGGRAYPSDWPGTQAGAEERGCRAEAKVQQWLKMPPSKRASGAYADTCLAPLHTLIGAGEGVDVEGGEAVPTCHSSLEQIVERERVRGERRRSVKTATKRTFRDWLLSRSEEGADDMPSNVLPTLPPMPSFPLPSPLPIQGLEVVGMHVTDRGVPEVGAEVTVSAESDTPIYGRVLTGWQSTVNGKGRALVAMGEGVHALEAQREEGLERVRVTWQDGDMTRKGSLYTLAQT</sequence>
<evidence type="ECO:0000313" key="4">
    <source>
        <dbReference type="Proteomes" id="UP000265618"/>
    </source>
</evidence>
<dbReference type="PANTHER" id="PTHR22731:SF3">
    <property type="entry name" value="RIBONUCLEASES P_MRP PROTEIN SUBUNIT POP1"/>
    <property type="match status" value="1"/>
</dbReference>
<dbReference type="InterPro" id="IPR039182">
    <property type="entry name" value="Pop1"/>
</dbReference>
<dbReference type="InterPro" id="IPR012590">
    <property type="entry name" value="POPLD_dom"/>
</dbReference>
<feature type="region of interest" description="Disordered" evidence="1">
    <location>
        <begin position="198"/>
        <end position="217"/>
    </location>
</feature>
<dbReference type="OrthoDB" id="442863at2759"/>
<gene>
    <name evidence="3" type="ORF">KIPB_009354</name>
</gene>
<feature type="compositionally biased region" description="Basic and acidic residues" evidence="1">
    <location>
        <begin position="293"/>
        <end position="306"/>
    </location>
</feature>